<accession>A0ABQ6I7V3</accession>
<gene>
    <name evidence="2" type="ORF">GCM10025864_43740</name>
</gene>
<evidence type="ECO:0008006" key="4">
    <source>
        <dbReference type="Google" id="ProtNLM"/>
    </source>
</evidence>
<dbReference type="EMBL" id="BSUK01000001">
    <property type="protein sequence ID" value="GMA26615.1"/>
    <property type="molecule type" value="Genomic_DNA"/>
</dbReference>
<sequence>MGHARGRRAPAPRDAALARLLPEASTDPDVSAEFRRLTQGELAGAKAKRLLAFAERLLDDEVARAAATGRHVRAERTDLLVPRDAARDTAAALTDVRLVLASRLGVTTDEDAEGLYAEIEAGANGDAEPEADDGAAGGDAPRQFLGAVFVTAGWLQESLVDAMLTDLRRRPPAGTGRAG</sequence>
<dbReference type="RefSeq" id="WP_284294848.1">
    <property type="nucleotide sequence ID" value="NZ_BSUK01000001.1"/>
</dbReference>
<keyword evidence="3" id="KW-1185">Reference proteome</keyword>
<feature type="region of interest" description="Disordered" evidence="1">
    <location>
        <begin position="1"/>
        <end position="26"/>
    </location>
</feature>
<evidence type="ECO:0000256" key="1">
    <source>
        <dbReference type="SAM" id="MobiDB-lite"/>
    </source>
</evidence>
<protein>
    <recommendedName>
        <fullName evidence="4">DUF2017 domain-containing protein</fullName>
    </recommendedName>
</protein>
<feature type="compositionally biased region" description="Basic residues" evidence="1">
    <location>
        <begin position="1"/>
        <end position="10"/>
    </location>
</feature>
<comment type="caution">
    <text evidence="2">The sequence shown here is derived from an EMBL/GenBank/DDBJ whole genome shotgun (WGS) entry which is preliminary data.</text>
</comment>
<reference evidence="3" key="1">
    <citation type="journal article" date="2019" name="Int. J. Syst. Evol. Microbiol.">
        <title>The Global Catalogue of Microorganisms (GCM) 10K type strain sequencing project: providing services to taxonomists for standard genome sequencing and annotation.</title>
        <authorList>
            <consortium name="The Broad Institute Genomics Platform"/>
            <consortium name="The Broad Institute Genome Sequencing Center for Infectious Disease"/>
            <person name="Wu L."/>
            <person name="Ma J."/>
        </authorList>
    </citation>
    <scope>NUCLEOTIDE SEQUENCE [LARGE SCALE GENOMIC DNA]</scope>
    <source>
        <strain evidence="3">NBRC 106348</strain>
    </source>
</reference>
<proteinExistence type="predicted"/>
<feature type="compositionally biased region" description="Low complexity" evidence="1">
    <location>
        <begin position="12"/>
        <end position="24"/>
    </location>
</feature>
<name>A0ABQ6I7V3_9MICO</name>
<evidence type="ECO:0000313" key="3">
    <source>
        <dbReference type="Proteomes" id="UP001157091"/>
    </source>
</evidence>
<evidence type="ECO:0000313" key="2">
    <source>
        <dbReference type="EMBL" id="GMA26615.1"/>
    </source>
</evidence>
<dbReference type="Proteomes" id="UP001157091">
    <property type="component" value="Unassembled WGS sequence"/>
</dbReference>
<dbReference type="InterPro" id="IPR018561">
    <property type="entry name" value="AosR"/>
</dbReference>
<organism evidence="2 3">
    <name type="scientific">Luteimicrobium album</name>
    <dbReference type="NCBI Taxonomy" id="1054550"/>
    <lineage>
        <taxon>Bacteria</taxon>
        <taxon>Bacillati</taxon>
        <taxon>Actinomycetota</taxon>
        <taxon>Actinomycetes</taxon>
        <taxon>Micrococcales</taxon>
        <taxon>Luteimicrobium</taxon>
    </lineage>
</organism>
<dbReference type="Pfam" id="PF09438">
    <property type="entry name" value="DUF2017"/>
    <property type="match status" value="1"/>
</dbReference>